<dbReference type="InterPro" id="IPR003016">
    <property type="entry name" value="2-oxoA_DH_lipoyl-BS"/>
</dbReference>
<comment type="miscellaneous">
    <text evidence="17">The active site is a redox-active disulfide bond.</text>
</comment>
<dbReference type="InterPro" id="IPR000089">
    <property type="entry name" value="Biotin_lipoyl"/>
</dbReference>
<dbReference type="Pfam" id="PF07992">
    <property type="entry name" value="Pyr_redox_2"/>
    <property type="match status" value="1"/>
</dbReference>
<dbReference type="InterPro" id="IPR004099">
    <property type="entry name" value="Pyr_nucl-diS_OxRdtase_dimer"/>
</dbReference>
<dbReference type="PRINTS" id="PR00368">
    <property type="entry name" value="FADPNR"/>
</dbReference>
<dbReference type="Pfam" id="PF02852">
    <property type="entry name" value="Pyr_redox_dim"/>
    <property type="match status" value="1"/>
</dbReference>
<dbReference type="GO" id="GO:0050660">
    <property type="term" value="F:flavin adenine dinucleotide binding"/>
    <property type="evidence" value="ECO:0007669"/>
    <property type="project" value="InterPro"/>
</dbReference>
<dbReference type="EMBL" id="CP047591">
    <property type="protein sequence ID" value="QHI71027.1"/>
    <property type="molecule type" value="Genomic_DNA"/>
</dbReference>
<feature type="disulfide bond" description="Redox-active" evidence="16">
    <location>
        <begin position="145"/>
        <end position="150"/>
    </location>
</feature>
<feature type="binding site" evidence="15">
    <location>
        <position position="415"/>
    </location>
    <ligand>
        <name>FAD</name>
        <dbReference type="ChEBI" id="CHEBI:57692"/>
    </ligand>
</feature>
<evidence type="ECO:0000259" key="20">
    <source>
        <dbReference type="Pfam" id="PF07992"/>
    </source>
</evidence>
<comment type="cofactor">
    <cofactor evidence="15 17">
        <name>FAD</name>
        <dbReference type="ChEBI" id="CHEBI:57692"/>
    </cofactor>
    <text evidence="15 17">Binds 1 FAD per subunit.</text>
</comment>
<dbReference type="GO" id="GO:0006103">
    <property type="term" value="P:2-oxoglutarate metabolic process"/>
    <property type="evidence" value="ECO:0007669"/>
    <property type="project" value="TreeGrafter"/>
</dbReference>
<organism evidence="21 22">
    <name type="scientific">Aminipila terrae</name>
    <dbReference type="NCBI Taxonomy" id="2697030"/>
    <lineage>
        <taxon>Bacteria</taxon>
        <taxon>Bacillati</taxon>
        <taxon>Bacillota</taxon>
        <taxon>Clostridia</taxon>
        <taxon>Peptostreptococcales</taxon>
        <taxon>Anaerovoracaceae</taxon>
        <taxon>Aminipila</taxon>
    </lineage>
</organism>
<dbReference type="SUPFAM" id="SSF55424">
    <property type="entry name" value="FAD/NAD-linked reductases, dimerisation (C-terminal) domain"/>
    <property type="match status" value="1"/>
</dbReference>
<evidence type="ECO:0000256" key="10">
    <source>
        <dbReference type="ARBA" id="ARBA00023027"/>
    </source>
</evidence>
<feature type="binding site" evidence="15">
    <location>
        <position position="154"/>
    </location>
    <ligand>
        <name>FAD</name>
        <dbReference type="ChEBI" id="CHEBI:57692"/>
    </ligand>
</feature>
<keyword evidence="9 17" id="KW-0560">Oxidoreductase</keyword>
<comment type="subcellular location">
    <subcellularLocation>
        <location evidence="1">Cytoplasm</location>
    </subcellularLocation>
</comment>
<name>A0A6P1MAS2_9FIRM</name>
<evidence type="ECO:0000259" key="18">
    <source>
        <dbReference type="Pfam" id="PF00364"/>
    </source>
</evidence>
<dbReference type="InterPro" id="IPR050151">
    <property type="entry name" value="Class-I_Pyr_Nuc-Dis_Oxidored"/>
</dbReference>
<dbReference type="Gene3D" id="3.30.390.30">
    <property type="match status" value="1"/>
</dbReference>
<feature type="domain" description="Pyridine nucleotide-disulphide oxidoreductase dimerisation" evidence="19">
    <location>
        <begin position="449"/>
        <end position="557"/>
    </location>
</feature>
<dbReference type="EC" id="1.8.1.4" evidence="3 17"/>
<dbReference type="FunFam" id="3.30.390.30:FF:000001">
    <property type="entry name" value="Dihydrolipoyl dehydrogenase"/>
    <property type="match status" value="1"/>
</dbReference>
<evidence type="ECO:0000313" key="22">
    <source>
        <dbReference type="Proteomes" id="UP000463883"/>
    </source>
</evidence>
<feature type="binding site" evidence="15">
    <location>
        <begin position="282"/>
        <end position="289"/>
    </location>
    <ligand>
        <name>NAD(+)</name>
        <dbReference type="ChEBI" id="CHEBI:57540"/>
    </ligand>
</feature>
<dbReference type="Proteomes" id="UP000463883">
    <property type="component" value="Chromosome"/>
</dbReference>
<dbReference type="SUPFAM" id="SSF51230">
    <property type="entry name" value="Single hybrid motif"/>
    <property type="match status" value="1"/>
</dbReference>
<dbReference type="NCBIfam" id="TIGR01350">
    <property type="entry name" value="lipoamide_DH"/>
    <property type="match status" value="1"/>
</dbReference>
<comment type="similarity">
    <text evidence="2 17">Belongs to the class-I pyridine nucleotide-disulfide oxidoreductase family.</text>
</comment>
<evidence type="ECO:0000256" key="13">
    <source>
        <dbReference type="ARBA" id="ARBA00049187"/>
    </source>
</evidence>
<reference evidence="21 22" key="1">
    <citation type="submission" date="2020-01" db="EMBL/GenBank/DDBJ databases">
        <title>Genomic analysis of Aminipila sp. CBA3637.</title>
        <authorList>
            <person name="Kim Y.B."/>
            <person name="Roh S.W."/>
        </authorList>
    </citation>
    <scope>NUCLEOTIDE SEQUENCE [LARGE SCALE GENOMIC DNA]</scope>
    <source>
        <strain evidence="21 22">CBA3637</strain>
    </source>
</reference>
<dbReference type="InterPro" id="IPR023753">
    <property type="entry name" value="FAD/NAD-binding_dom"/>
</dbReference>
<keyword evidence="8 15" id="KW-0274">FAD</keyword>
<dbReference type="RefSeq" id="WP_162360805.1">
    <property type="nucleotide sequence ID" value="NZ_CP047591.1"/>
</dbReference>
<keyword evidence="10 15" id="KW-0520">NAD</keyword>
<dbReference type="GO" id="GO:0004148">
    <property type="term" value="F:dihydrolipoyl dehydrogenase (NADH) activity"/>
    <property type="evidence" value="ECO:0007669"/>
    <property type="project" value="UniProtKB-EC"/>
</dbReference>
<keyword evidence="11" id="KW-1015">Disulfide bond</keyword>
<dbReference type="SUPFAM" id="SSF51905">
    <property type="entry name" value="FAD/NAD(P)-binding domain"/>
    <property type="match status" value="1"/>
</dbReference>
<dbReference type="PANTHER" id="PTHR22912:SF217">
    <property type="entry name" value="DIHYDROLIPOYL DEHYDROGENASE"/>
    <property type="match status" value="1"/>
</dbReference>
<evidence type="ECO:0000256" key="4">
    <source>
        <dbReference type="ARBA" id="ARBA00016961"/>
    </source>
</evidence>
<dbReference type="Gene3D" id="2.40.50.100">
    <property type="match status" value="1"/>
</dbReference>
<dbReference type="PANTHER" id="PTHR22912">
    <property type="entry name" value="DISULFIDE OXIDOREDUCTASE"/>
    <property type="match status" value="1"/>
</dbReference>
<evidence type="ECO:0000256" key="16">
    <source>
        <dbReference type="PIRSR" id="PIRSR000350-4"/>
    </source>
</evidence>
<keyword evidence="6 17" id="KW-0285">Flavoprotein</keyword>
<feature type="active site" description="Proton acceptor" evidence="14">
    <location>
        <position position="547"/>
    </location>
</feature>
<evidence type="ECO:0000256" key="2">
    <source>
        <dbReference type="ARBA" id="ARBA00007532"/>
    </source>
</evidence>
<dbReference type="PIRSF" id="PIRSF000350">
    <property type="entry name" value="Mercury_reductase_MerA"/>
    <property type="match status" value="1"/>
</dbReference>
<dbReference type="InterPro" id="IPR001100">
    <property type="entry name" value="Pyr_nuc-diS_OxRdtase"/>
</dbReference>
<feature type="domain" description="Lipoyl-binding" evidence="18">
    <location>
        <begin position="14"/>
        <end position="74"/>
    </location>
</feature>
<dbReference type="GO" id="GO:0005737">
    <property type="term" value="C:cytoplasm"/>
    <property type="evidence" value="ECO:0007669"/>
    <property type="project" value="UniProtKB-SubCell"/>
</dbReference>
<keyword evidence="12 17" id="KW-0676">Redox-active center</keyword>
<evidence type="ECO:0000256" key="3">
    <source>
        <dbReference type="ARBA" id="ARBA00012608"/>
    </source>
</evidence>
<gene>
    <name evidence="21" type="primary">lpdA</name>
    <name evidence="21" type="ORF">Ami3637_00280</name>
</gene>
<evidence type="ECO:0000313" key="21">
    <source>
        <dbReference type="EMBL" id="QHI71027.1"/>
    </source>
</evidence>
<evidence type="ECO:0000256" key="9">
    <source>
        <dbReference type="ARBA" id="ARBA00023002"/>
    </source>
</evidence>
<evidence type="ECO:0000259" key="19">
    <source>
        <dbReference type="Pfam" id="PF02852"/>
    </source>
</evidence>
<evidence type="ECO:0000256" key="12">
    <source>
        <dbReference type="ARBA" id="ARBA00023284"/>
    </source>
</evidence>
<evidence type="ECO:0000256" key="15">
    <source>
        <dbReference type="PIRSR" id="PIRSR000350-3"/>
    </source>
</evidence>
<keyword evidence="22" id="KW-1185">Reference proteome</keyword>
<evidence type="ECO:0000256" key="8">
    <source>
        <dbReference type="ARBA" id="ARBA00022827"/>
    </source>
</evidence>
<feature type="binding site" evidence="15">
    <location>
        <position position="305"/>
    </location>
    <ligand>
        <name>NAD(+)</name>
        <dbReference type="ChEBI" id="CHEBI:57540"/>
    </ligand>
</feature>
<keyword evidence="5" id="KW-0963">Cytoplasm</keyword>
<dbReference type="PRINTS" id="PR00411">
    <property type="entry name" value="PNDRDTASEI"/>
</dbReference>
<dbReference type="Pfam" id="PF00364">
    <property type="entry name" value="Biotin_lipoyl"/>
    <property type="match status" value="1"/>
</dbReference>
<dbReference type="InterPro" id="IPR036188">
    <property type="entry name" value="FAD/NAD-bd_sf"/>
</dbReference>
<dbReference type="InterPro" id="IPR012999">
    <property type="entry name" value="Pyr_OxRdtase_I_AS"/>
</dbReference>
<feature type="binding site" evidence="15">
    <location>
        <position position="373"/>
    </location>
    <ligand>
        <name>NAD(+)</name>
        <dbReference type="ChEBI" id="CHEBI:57540"/>
    </ligand>
</feature>
<evidence type="ECO:0000256" key="14">
    <source>
        <dbReference type="PIRSR" id="PIRSR000350-2"/>
    </source>
</evidence>
<evidence type="ECO:0000256" key="7">
    <source>
        <dbReference type="ARBA" id="ARBA00022823"/>
    </source>
</evidence>
<dbReference type="InterPro" id="IPR006258">
    <property type="entry name" value="Lipoamide_DH"/>
</dbReference>
<evidence type="ECO:0000256" key="1">
    <source>
        <dbReference type="ARBA" id="ARBA00004496"/>
    </source>
</evidence>
<keyword evidence="7" id="KW-0450">Lipoyl</keyword>
<evidence type="ECO:0000256" key="5">
    <source>
        <dbReference type="ARBA" id="ARBA00022490"/>
    </source>
</evidence>
<comment type="catalytic activity">
    <reaction evidence="13 17">
        <text>N(6)-[(R)-dihydrolipoyl]-L-lysyl-[protein] + NAD(+) = N(6)-[(R)-lipoyl]-L-lysyl-[protein] + NADH + H(+)</text>
        <dbReference type="Rhea" id="RHEA:15045"/>
        <dbReference type="Rhea" id="RHEA-COMP:10474"/>
        <dbReference type="Rhea" id="RHEA-COMP:10475"/>
        <dbReference type="ChEBI" id="CHEBI:15378"/>
        <dbReference type="ChEBI" id="CHEBI:57540"/>
        <dbReference type="ChEBI" id="CHEBI:57945"/>
        <dbReference type="ChEBI" id="CHEBI:83099"/>
        <dbReference type="ChEBI" id="CHEBI:83100"/>
        <dbReference type="EC" id="1.8.1.4"/>
    </reaction>
</comment>
<dbReference type="InterPro" id="IPR011053">
    <property type="entry name" value="Single_hybrid_motif"/>
</dbReference>
<proteinExistence type="inferred from homology"/>
<dbReference type="InterPro" id="IPR016156">
    <property type="entry name" value="FAD/NAD-linked_Rdtase_dimer_sf"/>
</dbReference>
<feature type="domain" description="FAD/NAD(P)-binding" evidence="20">
    <location>
        <begin position="109"/>
        <end position="430"/>
    </location>
</feature>
<keyword evidence="15" id="KW-0547">Nucleotide-binding</keyword>
<protein>
    <recommendedName>
        <fullName evidence="4 17">Dihydrolipoyl dehydrogenase</fullName>
        <ecNumber evidence="3 17">1.8.1.4</ecNumber>
    </recommendedName>
</protein>
<evidence type="ECO:0000256" key="6">
    <source>
        <dbReference type="ARBA" id="ARBA00022630"/>
    </source>
</evidence>
<dbReference type="PROSITE" id="PS00189">
    <property type="entry name" value="LIPOYL"/>
    <property type="match status" value="1"/>
</dbReference>
<dbReference type="AlphaFoldDB" id="A0A6P1MAS2"/>
<evidence type="ECO:0000256" key="17">
    <source>
        <dbReference type="RuleBase" id="RU003692"/>
    </source>
</evidence>
<dbReference type="PROSITE" id="PS00076">
    <property type="entry name" value="PYRIDINE_REDOX_1"/>
    <property type="match status" value="1"/>
</dbReference>
<dbReference type="Gene3D" id="3.50.50.60">
    <property type="entry name" value="FAD/NAD(P)-binding domain"/>
    <property type="match status" value="2"/>
</dbReference>
<evidence type="ECO:0000256" key="11">
    <source>
        <dbReference type="ARBA" id="ARBA00023157"/>
    </source>
</evidence>
<accession>A0A6P1MAS2</accession>
<dbReference type="KEGG" id="amic:Ami3637_00280"/>
<sequence>MKDIIIDKISGHDQEAKVGQVKVAVGDEVQEGDILLTLESGKGTVKILASVPGLIQSLDVRDGDVVKKNQKVGVIKVAAGYQCEKNEPPKKKGYSFGISTPMKEDIHCDVLIVGGGPGGYVAAIRASQLGKKTVLVEKDALGGTCLNYGCIPTKALAHSVEVLEEMKSASKLGFQVDNIQIDFQKTMANKDKVIQTLLGGIGGLMNSHQIRVIDGEAVAIDAQTIGVKTKKIDATIKFEKLIIAVGSSAFKLPIEGSDLCDILTSTEVLALKELPKSLTIIGGGVIGMEIAFIYNALGSDVSVVEFLPRVMSMLDPDVSDVVYQSAIERGIKIYESAKATSIRETLGQTFVTEIEVEGQAHLISSDKVLMAVGRRANLDALDLAKLEVKLNKRSNGIAVNEHMQTSNENIYAIGDVTNIIQLAHVASHQGMIAAEHIAGQDSKMHYDLVPSTIFTMPEVGTVGLNEVTAQAEGYSIKVVKFPFMACGKAVAMHATEGFVKLIVDTENQVLLGGAIVGAHGTDLIATISELIRSKTKVSDALEAIYAHPTLGETIHEALLMANGRGIHFG</sequence>